<dbReference type="InterPro" id="IPR003661">
    <property type="entry name" value="HisK_dim/P_dom"/>
</dbReference>
<dbReference type="PRINTS" id="PR00344">
    <property type="entry name" value="BCTRLSENSOR"/>
</dbReference>
<dbReference type="InterPro" id="IPR029016">
    <property type="entry name" value="GAF-like_dom_sf"/>
</dbReference>
<feature type="domain" description="Histidine kinase" evidence="9">
    <location>
        <begin position="532"/>
        <end position="753"/>
    </location>
</feature>
<dbReference type="CDD" id="cd00082">
    <property type="entry name" value="HisKA"/>
    <property type="match status" value="1"/>
</dbReference>
<evidence type="ECO:0000256" key="4">
    <source>
        <dbReference type="ARBA" id="ARBA00022553"/>
    </source>
</evidence>
<dbReference type="Pfam" id="PF00512">
    <property type="entry name" value="HisKA"/>
    <property type="match status" value="1"/>
</dbReference>
<dbReference type="InterPro" id="IPR004358">
    <property type="entry name" value="Sig_transdc_His_kin-like_C"/>
</dbReference>
<evidence type="ECO:0000256" key="1">
    <source>
        <dbReference type="ARBA" id="ARBA00000085"/>
    </source>
</evidence>
<dbReference type="SUPFAM" id="SSF47384">
    <property type="entry name" value="Homodimeric domain of signal transducing histidine kinase"/>
    <property type="match status" value="1"/>
</dbReference>
<evidence type="ECO:0000256" key="2">
    <source>
        <dbReference type="ARBA" id="ARBA00006402"/>
    </source>
</evidence>
<dbReference type="SMART" id="SM00388">
    <property type="entry name" value="HisKA"/>
    <property type="match status" value="1"/>
</dbReference>
<dbReference type="InterPro" id="IPR035965">
    <property type="entry name" value="PAS-like_dom_sf"/>
</dbReference>
<dbReference type="PROSITE" id="PS50046">
    <property type="entry name" value="PHYTOCHROME_2"/>
    <property type="match status" value="1"/>
</dbReference>
<dbReference type="EC" id="2.7.13.3" evidence="3"/>
<evidence type="ECO:0000256" key="5">
    <source>
        <dbReference type="ARBA" id="ARBA00022679"/>
    </source>
</evidence>
<evidence type="ECO:0000256" key="7">
    <source>
        <dbReference type="ARBA" id="ARBA00023012"/>
    </source>
</evidence>
<dbReference type="SUPFAM" id="SSF55781">
    <property type="entry name" value="GAF domain-like"/>
    <property type="match status" value="2"/>
</dbReference>
<dbReference type="SUPFAM" id="SSF55785">
    <property type="entry name" value="PYP-like sensor domain (PAS domain)"/>
    <property type="match status" value="1"/>
</dbReference>
<proteinExistence type="inferred from homology"/>
<dbReference type="GO" id="GO:0000155">
    <property type="term" value="F:phosphorelay sensor kinase activity"/>
    <property type="evidence" value="ECO:0007669"/>
    <property type="project" value="InterPro"/>
</dbReference>
<keyword evidence="5" id="KW-0808">Transferase</keyword>
<dbReference type="Gene3D" id="1.10.287.130">
    <property type="match status" value="1"/>
</dbReference>
<evidence type="ECO:0000313" key="12">
    <source>
        <dbReference type="EMBL" id="MEG3438898.1"/>
    </source>
</evidence>
<dbReference type="Pfam" id="PF02518">
    <property type="entry name" value="HATPase_c"/>
    <property type="match status" value="1"/>
</dbReference>
<dbReference type="InterPro" id="IPR050736">
    <property type="entry name" value="Sensor_HK_Regulatory"/>
</dbReference>
<dbReference type="Gene3D" id="3.30.450.40">
    <property type="match status" value="2"/>
</dbReference>
<evidence type="ECO:0000259" key="11">
    <source>
        <dbReference type="PROSITE" id="PS50113"/>
    </source>
</evidence>
<dbReference type="EMBL" id="JBAFSM010000037">
    <property type="protein sequence ID" value="MEG3438898.1"/>
    <property type="molecule type" value="Genomic_DNA"/>
</dbReference>
<protein>
    <recommendedName>
        <fullName evidence="3">histidine kinase</fullName>
        <ecNumber evidence="3">2.7.13.3</ecNumber>
    </recommendedName>
</protein>
<dbReference type="Pfam" id="PF08448">
    <property type="entry name" value="PAS_4"/>
    <property type="match status" value="1"/>
</dbReference>
<evidence type="ECO:0000256" key="6">
    <source>
        <dbReference type="ARBA" id="ARBA00022777"/>
    </source>
</evidence>
<dbReference type="RefSeq" id="WP_332866382.1">
    <property type="nucleotide sequence ID" value="NZ_JBAFSM010000037.1"/>
</dbReference>
<dbReference type="SMART" id="SM00065">
    <property type="entry name" value="GAF"/>
    <property type="match status" value="2"/>
</dbReference>
<evidence type="ECO:0000259" key="10">
    <source>
        <dbReference type="PROSITE" id="PS50112"/>
    </source>
</evidence>
<dbReference type="SUPFAM" id="SSF55874">
    <property type="entry name" value="ATPase domain of HSP90 chaperone/DNA topoisomerase II/histidine kinase"/>
    <property type="match status" value="1"/>
</dbReference>
<dbReference type="AlphaFoldDB" id="A0AAW9QPA3"/>
<evidence type="ECO:0000256" key="3">
    <source>
        <dbReference type="ARBA" id="ARBA00012438"/>
    </source>
</evidence>
<evidence type="ECO:0000259" key="8">
    <source>
        <dbReference type="PROSITE" id="PS50046"/>
    </source>
</evidence>
<dbReference type="InterPro" id="IPR013656">
    <property type="entry name" value="PAS_4"/>
</dbReference>
<reference evidence="12 13" key="1">
    <citation type="submission" date="2024-01" db="EMBL/GenBank/DDBJ databases">
        <title>Genomic insights into the taxonomy and metabolism of the cyanobacterium Pannus brasiliensis CCIBt3594.</title>
        <authorList>
            <person name="Machado M."/>
            <person name="Botero N.B."/>
            <person name="Andreote A.P.D."/>
            <person name="Feitosa A.M.T."/>
            <person name="Popin R."/>
            <person name="Sivonen K."/>
            <person name="Fiore M.F."/>
        </authorList>
    </citation>
    <scope>NUCLEOTIDE SEQUENCE [LARGE SCALE GENOMIC DNA]</scope>
    <source>
        <strain evidence="12 13">CCIBt3594</strain>
    </source>
</reference>
<evidence type="ECO:0000259" key="9">
    <source>
        <dbReference type="PROSITE" id="PS50109"/>
    </source>
</evidence>
<comment type="caution">
    <text evidence="12">The sequence shown here is derived from an EMBL/GenBank/DDBJ whole genome shotgun (WGS) entry which is preliminary data.</text>
</comment>
<dbReference type="InterPro" id="IPR005467">
    <property type="entry name" value="His_kinase_dom"/>
</dbReference>
<dbReference type="CDD" id="cd00130">
    <property type="entry name" value="PAS"/>
    <property type="match status" value="1"/>
</dbReference>
<keyword evidence="4" id="KW-0597">Phosphoprotein</keyword>
<dbReference type="PROSITE" id="PS50109">
    <property type="entry name" value="HIS_KIN"/>
    <property type="match status" value="1"/>
</dbReference>
<gene>
    <name evidence="12" type="ORF">V0288_17355</name>
</gene>
<feature type="domain" description="PAC" evidence="11">
    <location>
        <begin position="96"/>
        <end position="149"/>
    </location>
</feature>
<dbReference type="NCBIfam" id="TIGR00229">
    <property type="entry name" value="sensory_box"/>
    <property type="match status" value="1"/>
</dbReference>
<keyword evidence="7" id="KW-0902">Two-component regulatory system</keyword>
<dbReference type="InterPro" id="IPR003018">
    <property type="entry name" value="GAF"/>
</dbReference>
<dbReference type="PANTHER" id="PTHR43711:SF31">
    <property type="entry name" value="HISTIDINE KINASE"/>
    <property type="match status" value="1"/>
</dbReference>
<feature type="domain" description="Phytochrome chromophore attachment site" evidence="8">
    <location>
        <begin position="169"/>
        <end position="318"/>
    </location>
</feature>
<dbReference type="InterPro" id="IPR036890">
    <property type="entry name" value="HATPase_C_sf"/>
</dbReference>
<dbReference type="InterPro" id="IPR003594">
    <property type="entry name" value="HATPase_dom"/>
</dbReference>
<dbReference type="Gene3D" id="3.30.565.10">
    <property type="entry name" value="Histidine kinase-like ATPase, C-terminal domain"/>
    <property type="match status" value="1"/>
</dbReference>
<dbReference type="Gene3D" id="3.30.450.20">
    <property type="entry name" value="PAS domain"/>
    <property type="match status" value="1"/>
</dbReference>
<organism evidence="12 13">
    <name type="scientific">Pannus brasiliensis CCIBt3594</name>
    <dbReference type="NCBI Taxonomy" id="1427578"/>
    <lineage>
        <taxon>Bacteria</taxon>
        <taxon>Bacillati</taxon>
        <taxon>Cyanobacteriota</taxon>
        <taxon>Cyanophyceae</taxon>
        <taxon>Oscillatoriophycideae</taxon>
        <taxon>Chroococcales</taxon>
        <taxon>Microcystaceae</taxon>
        <taxon>Pannus</taxon>
    </lineage>
</organism>
<dbReference type="Proteomes" id="UP001328733">
    <property type="component" value="Unassembled WGS sequence"/>
</dbReference>
<comment type="catalytic activity">
    <reaction evidence="1">
        <text>ATP + protein L-histidine = ADP + protein N-phospho-L-histidine.</text>
        <dbReference type="EC" id="2.7.13.3"/>
    </reaction>
</comment>
<dbReference type="PROSITE" id="PS50113">
    <property type="entry name" value="PAC"/>
    <property type="match status" value="1"/>
</dbReference>
<dbReference type="InterPro" id="IPR036097">
    <property type="entry name" value="HisK_dim/P_sf"/>
</dbReference>
<dbReference type="InterPro" id="IPR016132">
    <property type="entry name" value="Phyto_chromo_attachment"/>
</dbReference>
<dbReference type="InterPro" id="IPR000014">
    <property type="entry name" value="PAS"/>
</dbReference>
<evidence type="ECO:0000313" key="13">
    <source>
        <dbReference type="Proteomes" id="UP001328733"/>
    </source>
</evidence>
<feature type="domain" description="PAS" evidence="10">
    <location>
        <begin position="21"/>
        <end position="95"/>
    </location>
</feature>
<dbReference type="SMART" id="SM00387">
    <property type="entry name" value="HATPase_c"/>
    <property type="match status" value="1"/>
</dbReference>
<keyword evidence="6" id="KW-0418">Kinase</keyword>
<dbReference type="PANTHER" id="PTHR43711">
    <property type="entry name" value="TWO-COMPONENT HISTIDINE KINASE"/>
    <property type="match status" value="1"/>
</dbReference>
<dbReference type="Pfam" id="PF01590">
    <property type="entry name" value="GAF"/>
    <property type="match status" value="2"/>
</dbReference>
<dbReference type="InterPro" id="IPR000700">
    <property type="entry name" value="PAS-assoc_C"/>
</dbReference>
<sequence length="753" mass="86469">MQQYPSDTGRNFREQREEEDSAAFLQSIFNAVEASIVVVDVLENRDFRYASANPTHERWTGQRSSEIKGKTPEQILPPEPARAVRQHYNDCLRFGTAISYEQYLPVRGIPQWWLTTLTPLPDARGRVYRLVGTSINITERKRAEEVLRLQARREQLLGVMQERIRQSLDLDRILQRTVKEVRQFLNCDRVLIYRFFPDGSGAIVVESHDIQARSVLGTTVQDPCFSLSVDRVDSYRKRHIQAIEDVRVAGLHPCYRDFLTSLQVRANLVVPIVSDLEGYLETDAANPHLWGLLIAQNCREPRQWQQPEIDLLQQLALQVAIAIRHAELHHRAKCLNVALESRVQQRTAEIQMRWKYEAMVKRITERIRDSLDERQILQTATRELVQVLQVERARIELYSPDRATATIAYETILKPPSCQGITRQVADCPEIYRSLLRKEVLQFVNLSPFDHPDLDRVTWLACPMFDDRGFLGNLWLVRPAAMIFNDLEIQLVRQIADECAIAIRQARLYESSRTQLRELEKLERLKNEFLKTISHELRTPITSIRLAAETLESFLELKGILPDEDDSIGELLRILHQECGRQGKIIEDLLTLTYLDAETVSIVREEADLLSWLPPLAKGFREMAREREQELVIDIAADLPCIRTDIVTLDRVLRELLTNACKYTPSGGAIALVASRVPDGISIEVRNWGAEIPADELSRIFDPFYRVPKRDPWRYGGTGLGLALVRKLVDRLNASIGVSSLDRLTVFTLTLPL</sequence>
<accession>A0AAW9QPA3</accession>
<comment type="similarity">
    <text evidence="2">In the N-terminal section; belongs to the phytochrome family.</text>
</comment>
<dbReference type="PROSITE" id="PS50112">
    <property type="entry name" value="PAS"/>
    <property type="match status" value="1"/>
</dbReference>
<name>A0AAW9QPA3_9CHRO</name>
<keyword evidence="13" id="KW-1185">Reference proteome</keyword>